<evidence type="ECO:0000256" key="2">
    <source>
        <dbReference type="ARBA" id="ARBA00009904"/>
    </source>
</evidence>
<keyword evidence="7 9" id="KW-0472">Membrane</keyword>
<organism evidence="10 11">
    <name type="scientific">Thermotoga neapolitana (strain ATCC 49049 / DSM 4359 / NBRC 107923 / NS-E)</name>
    <dbReference type="NCBI Taxonomy" id="309803"/>
    <lineage>
        <taxon>Bacteria</taxon>
        <taxon>Thermotogati</taxon>
        <taxon>Thermotogota</taxon>
        <taxon>Thermotogae</taxon>
        <taxon>Thermotogales</taxon>
        <taxon>Thermotogaceae</taxon>
        <taxon>Thermotoga</taxon>
    </lineage>
</organism>
<evidence type="ECO:0000313" key="10">
    <source>
        <dbReference type="EMBL" id="ACM23092.1"/>
    </source>
</evidence>
<keyword evidence="5 9" id="KW-1133">Transmembrane helix</keyword>
<evidence type="ECO:0000256" key="9">
    <source>
        <dbReference type="SAM" id="Phobius"/>
    </source>
</evidence>
<dbReference type="HOGENOM" id="CLU_025558_0_1_0"/>
<proteinExistence type="inferred from homology"/>
<name>B9K809_THENN</name>
<evidence type="ECO:0000256" key="5">
    <source>
        <dbReference type="ARBA" id="ARBA00022989"/>
    </source>
</evidence>
<dbReference type="GO" id="GO:0007035">
    <property type="term" value="P:vacuolar acidification"/>
    <property type="evidence" value="ECO:0007669"/>
    <property type="project" value="TreeGrafter"/>
</dbReference>
<evidence type="ECO:0000256" key="4">
    <source>
        <dbReference type="ARBA" id="ARBA00022692"/>
    </source>
</evidence>
<evidence type="ECO:0000256" key="7">
    <source>
        <dbReference type="ARBA" id="ARBA00023136"/>
    </source>
</evidence>
<evidence type="ECO:0000256" key="8">
    <source>
        <dbReference type="SAM" id="Coils"/>
    </source>
</evidence>
<dbReference type="Pfam" id="PF01496">
    <property type="entry name" value="V_ATPase_I"/>
    <property type="match status" value="2"/>
</dbReference>
<keyword evidence="8" id="KW-0175">Coiled coil</keyword>
<accession>B9K809</accession>
<feature type="transmembrane region" description="Helical" evidence="9">
    <location>
        <begin position="349"/>
        <end position="374"/>
    </location>
</feature>
<sequence>MVKMQEKLVAFSAITIKDTAEMLVKKFLDTENVEVIPLEQVIEEEILEYLKSPESVSYNDIYEKLMKLYEIAEEKPSPNPKAVDISRKVSLMDIKKFMEETFPAIETLRERLEILRQERDRKLKDLEIVQKLHSIDVKLEDMRESVLFRYRFGTIGNDYVQRLKDSVKNEDALILEIEVGEENTWLLIVHRLDLNMEGVLSTAGFVEYTLSENYSGTPQEICSYLEDELKVLEMEIAILQSSVKKEFFKNRRFIEKYFDYMYVLKNVQELFQKAGTTENFFVISGWTTRSTLEELEKFASFDLGIIFLRCQPKEKPPTLLRNKGFFKHFEYITRMFGLPSSDEIDPTPLTAIMFLMFFGMMFGDIGHGLALALFGFGLYRRFKNDLLYIIGSAGISSSVFGMFYGSIFGYDALPPLWKRPMENIDYFLSFSIYVGIFVVTLAMVLNIINKLKNRERFEIFLDYNGILGILIYWTAVVSILIFFKEGTFPKAGFVLIGVLVGILYVHSFLSTQAPLSERLVQAFFEVFEVLISYFSNTLSFVRLGAFALNHAGLFLAFYTMAQMTKSSIAKFTVLLLGNLIILGLEGLVVFIQTMRLEFYEFFTRFFKDSGKEFNPERYKL</sequence>
<dbReference type="GO" id="GO:0051117">
    <property type="term" value="F:ATPase binding"/>
    <property type="evidence" value="ECO:0007669"/>
    <property type="project" value="TreeGrafter"/>
</dbReference>
<feature type="transmembrane region" description="Helical" evidence="9">
    <location>
        <begin position="488"/>
        <end position="506"/>
    </location>
</feature>
<keyword evidence="11" id="KW-1185">Reference proteome</keyword>
<feature type="transmembrane region" description="Helical" evidence="9">
    <location>
        <begin position="540"/>
        <end position="559"/>
    </location>
</feature>
<reference evidence="10 11" key="1">
    <citation type="journal article" date="2009" name="Biosci. Biotechnol. Biochem.">
        <title>WeGAS: a web-based microbial genome annotation system.</title>
        <authorList>
            <person name="Lee D."/>
            <person name="Seo H."/>
            <person name="Park C."/>
            <person name="Park K."/>
        </authorList>
    </citation>
    <scope>NUCLEOTIDE SEQUENCE [LARGE SCALE GENOMIC DNA]</scope>
    <source>
        <strain evidence="11">ATCC 49049 / DSM 4359 / NBRC 107923 / NS-E</strain>
    </source>
</reference>
<feature type="transmembrane region" description="Helical" evidence="9">
    <location>
        <begin position="571"/>
        <end position="591"/>
    </location>
</feature>
<gene>
    <name evidence="10" type="ordered locus">CTN_0916</name>
</gene>
<dbReference type="InterPro" id="IPR002490">
    <property type="entry name" value="V-ATPase_116kDa_su"/>
</dbReference>
<dbReference type="GO" id="GO:0016471">
    <property type="term" value="C:vacuolar proton-transporting V-type ATPase complex"/>
    <property type="evidence" value="ECO:0007669"/>
    <property type="project" value="TreeGrafter"/>
</dbReference>
<feature type="transmembrane region" description="Helical" evidence="9">
    <location>
        <begin position="460"/>
        <end position="482"/>
    </location>
</feature>
<comment type="similarity">
    <text evidence="2">Belongs to the V-ATPase 116 kDa subunit family.</text>
</comment>
<dbReference type="GO" id="GO:0033179">
    <property type="term" value="C:proton-transporting V-type ATPase, V0 domain"/>
    <property type="evidence" value="ECO:0007669"/>
    <property type="project" value="InterPro"/>
</dbReference>
<keyword evidence="3" id="KW-0813">Transport</keyword>
<feature type="coiled-coil region" evidence="8">
    <location>
        <begin position="105"/>
        <end position="132"/>
    </location>
</feature>
<dbReference type="EMBL" id="CP000916">
    <property type="protein sequence ID" value="ACM23092.1"/>
    <property type="molecule type" value="Genomic_DNA"/>
</dbReference>
<dbReference type="PANTHER" id="PTHR11629">
    <property type="entry name" value="VACUOLAR PROTON ATPASES"/>
    <property type="match status" value="1"/>
</dbReference>
<comment type="subcellular location">
    <subcellularLocation>
        <location evidence="1">Membrane</location>
        <topology evidence="1">Multi-pass membrane protein</topology>
    </subcellularLocation>
</comment>
<protein>
    <submittedName>
        <fullName evidence="10">A-ATPase I-subunit</fullName>
    </submittedName>
</protein>
<dbReference type="STRING" id="309803.CTN_0916"/>
<dbReference type="AlphaFoldDB" id="B9K809"/>
<dbReference type="eggNOG" id="COG1269">
    <property type="taxonomic scope" value="Bacteria"/>
</dbReference>
<evidence type="ECO:0000256" key="1">
    <source>
        <dbReference type="ARBA" id="ARBA00004141"/>
    </source>
</evidence>
<dbReference type="Proteomes" id="UP000000445">
    <property type="component" value="Chromosome"/>
</dbReference>
<keyword evidence="4 9" id="KW-0812">Transmembrane</keyword>
<dbReference type="KEGG" id="tna:CTN_0916"/>
<evidence type="ECO:0000313" key="11">
    <source>
        <dbReference type="Proteomes" id="UP000000445"/>
    </source>
</evidence>
<evidence type="ECO:0000256" key="6">
    <source>
        <dbReference type="ARBA" id="ARBA00023065"/>
    </source>
</evidence>
<feature type="transmembrane region" description="Helical" evidence="9">
    <location>
        <begin position="427"/>
        <end position="448"/>
    </location>
</feature>
<keyword evidence="6" id="KW-0406">Ion transport</keyword>
<dbReference type="GO" id="GO:0046961">
    <property type="term" value="F:proton-transporting ATPase activity, rotational mechanism"/>
    <property type="evidence" value="ECO:0007669"/>
    <property type="project" value="InterPro"/>
</dbReference>
<evidence type="ECO:0000256" key="3">
    <source>
        <dbReference type="ARBA" id="ARBA00022448"/>
    </source>
</evidence>
<dbReference type="PANTHER" id="PTHR11629:SF63">
    <property type="entry name" value="V-TYPE PROTON ATPASE SUBUNIT A"/>
    <property type="match status" value="1"/>
</dbReference>
<feature type="transmembrane region" description="Helical" evidence="9">
    <location>
        <begin position="386"/>
        <end position="407"/>
    </location>
</feature>